<keyword evidence="4" id="KW-1185">Reference proteome</keyword>
<comment type="similarity">
    <text evidence="1">Belongs to the aspartate/glutamate racemases family.</text>
</comment>
<dbReference type="Pfam" id="PF01177">
    <property type="entry name" value="Asp_Glu_race"/>
    <property type="match status" value="1"/>
</dbReference>
<protein>
    <submittedName>
        <fullName evidence="3">Aspartate racemase</fullName>
    </submittedName>
</protein>
<dbReference type="OrthoDB" id="9803739at2"/>
<accession>A0A2V3UWU9</accession>
<sequence length="234" mass="25281">MRTIGLIGGMSWESSAHYYRLINQAVRERLGGTHSAASVMVSVDFAEIEALQHAGEWDALTKRMIAAAQQVERGGADLLVICTNTMHRMAEAVQAAIGIPLLHIADPVGSAIAARGLTRVGLLGTGFTMEQPFLRDRLAQRHGLEVIVPEAPDRQDVHRIIYDELVRGIVEEESRGIYRAIMARLAEAGAQAIILGCTEIMLLVREEDASVPLFDTTTLHALAAVDLALAQGAP</sequence>
<evidence type="ECO:0000313" key="3">
    <source>
        <dbReference type="EMBL" id="PXW73334.1"/>
    </source>
</evidence>
<dbReference type="Gene3D" id="3.40.50.1860">
    <property type="match status" value="2"/>
</dbReference>
<dbReference type="InterPro" id="IPR001920">
    <property type="entry name" value="Asp/Glu_race"/>
</dbReference>
<evidence type="ECO:0000313" key="4">
    <source>
        <dbReference type="Proteomes" id="UP000248014"/>
    </source>
</evidence>
<organism evidence="3 4">
    <name type="scientific">Blastomonas natatoria</name>
    <dbReference type="NCBI Taxonomy" id="34015"/>
    <lineage>
        <taxon>Bacteria</taxon>
        <taxon>Pseudomonadati</taxon>
        <taxon>Pseudomonadota</taxon>
        <taxon>Alphaproteobacteria</taxon>
        <taxon>Sphingomonadales</taxon>
        <taxon>Sphingomonadaceae</taxon>
        <taxon>Blastomonas</taxon>
    </lineage>
</organism>
<dbReference type="SUPFAM" id="SSF53681">
    <property type="entry name" value="Aspartate/glutamate racemase"/>
    <property type="match status" value="2"/>
</dbReference>
<dbReference type="GO" id="GO:0047661">
    <property type="term" value="F:amino-acid racemase activity"/>
    <property type="evidence" value="ECO:0007669"/>
    <property type="project" value="InterPro"/>
</dbReference>
<keyword evidence="2" id="KW-0413">Isomerase</keyword>
<comment type="caution">
    <text evidence="3">The sequence shown here is derived from an EMBL/GenBank/DDBJ whole genome shotgun (WGS) entry which is preliminary data.</text>
</comment>
<reference evidence="3 4" key="1">
    <citation type="submission" date="2018-05" db="EMBL/GenBank/DDBJ databases">
        <title>Genomic Encyclopedia of Type Strains, Phase IV (KMG-IV): sequencing the most valuable type-strain genomes for metagenomic binning, comparative biology and taxonomic classification.</title>
        <authorList>
            <person name="Goeker M."/>
        </authorList>
    </citation>
    <scope>NUCLEOTIDE SEQUENCE [LARGE SCALE GENOMIC DNA]</scope>
    <source>
        <strain evidence="3 4">DSM 3183</strain>
    </source>
</reference>
<name>A0A2V3UWU9_9SPHN</name>
<gene>
    <name evidence="3" type="ORF">C7451_11061</name>
</gene>
<dbReference type="PANTHER" id="PTHR21198:SF7">
    <property type="entry name" value="ASPARTATE-GLUTAMATE RACEMASE FAMILY"/>
    <property type="match status" value="1"/>
</dbReference>
<dbReference type="AlphaFoldDB" id="A0A2V3UWU9"/>
<dbReference type="InterPro" id="IPR004380">
    <property type="entry name" value="Asp_race"/>
</dbReference>
<dbReference type="InterPro" id="IPR015942">
    <property type="entry name" value="Asp/Glu/hydantoin_racemase"/>
</dbReference>
<proteinExistence type="inferred from homology"/>
<dbReference type="RefSeq" id="WP_110299480.1">
    <property type="nucleotide sequence ID" value="NZ_QJJM01000010.1"/>
</dbReference>
<evidence type="ECO:0000256" key="1">
    <source>
        <dbReference type="ARBA" id="ARBA00007847"/>
    </source>
</evidence>
<dbReference type="PANTHER" id="PTHR21198">
    <property type="entry name" value="GLUTAMATE RACEMASE"/>
    <property type="match status" value="1"/>
</dbReference>
<dbReference type="EMBL" id="QJJM01000010">
    <property type="protein sequence ID" value="PXW73334.1"/>
    <property type="molecule type" value="Genomic_DNA"/>
</dbReference>
<evidence type="ECO:0000256" key="2">
    <source>
        <dbReference type="ARBA" id="ARBA00023235"/>
    </source>
</evidence>
<dbReference type="Proteomes" id="UP000248014">
    <property type="component" value="Unassembled WGS sequence"/>
</dbReference>
<dbReference type="NCBIfam" id="TIGR00035">
    <property type="entry name" value="asp_race"/>
    <property type="match status" value="1"/>
</dbReference>